<dbReference type="HOGENOM" id="CLU_1255940_0_0_1"/>
<dbReference type="EMBL" id="AQGS01000024">
    <property type="protein sequence ID" value="EPS45037.1"/>
    <property type="molecule type" value="Genomic_DNA"/>
</dbReference>
<evidence type="ECO:0000313" key="4">
    <source>
        <dbReference type="Proteomes" id="UP000015100"/>
    </source>
</evidence>
<proteinExistence type="predicted"/>
<dbReference type="OrthoDB" id="409122at2759"/>
<evidence type="ECO:0000256" key="1">
    <source>
        <dbReference type="PROSITE-ProRule" id="PRU01032"/>
    </source>
</evidence>
<dbReference type="STRING" id="1284197.S8CBI4"/>
<accession>S8CBI4</accession>
<feature type="domain" description="Peptidase S53" evidence="2">
    <location>
        <begin position="47"/>
        <end position="220"/>
    </location>
</feature>
<evidence type="ECO:0000313" key="3">
    <source>
        <dbReference type="EMBL" id="EPS45037.1"/>
    </source>
</evidence>
<sequence>MLSIQRLINFPVGPKRALRATDSAFLNNPHFISKRARDDADPSCNDTITPQYLADLYRYSDYTPLFAPSNKLGVLGFNHQVAQKSDVAAFLAEYAPGKTDETSRCIVALGGTCLQRGKPGSEIVKSYETNLDVEYAMSASYPSNTILYQFGGALEINWLNWLLAQNDLPQTLSISFGISEKAYSKREAKKLCNRYAQLGTRGVSVLVASGDDGVGLEDDE</sequence>
<protein>
    <recommendedName>
        <fullName evidence="2">Peptidase S53 domain-containing protein</fullName>
    </recommendedName>
</protein>
<dbReference type="Proteomes" id="UP000015100">
    <property type="component" value="Unassembled WGS sequence"/>
</dbReference>
<dbReference type="PANTHER" id="PTHR14218">
    <property type="entry name" value="PROTEASE S8 TRIPEPTIDYL PEPTIDASE I CLN2"/>
    <property type="match status" value="1"/>
</dbReference>
<dbReference type="PROSITE" id="PS51695">
    <property type="entry name" value="SEDOLISIN"/>
    <property type="match status" value="1"/>
</dbReference>
<gene>
    <name evidence="3" type="ORF">H072_989</name>
</gene>
<dbReference type="GO" id="GO:0006508">
    <property type="term" value="P:proteolysis"/>
    <property type="evidence" value="ECO:0007669"/>
    <property type="project" value="InterPro"/>
</dbReference>
<dbReference type="InterPro" id="IPR050819">
    <property type="entry name" value="Tripeptidyl-peptidase_I"/>
</dbReference>
<reference evidence="4" key="2">
    <citation type="submission" date="2013-04" db="EMBL/GenBank/DDBJ databases">
        <title>Genomic mechanisms accounting for the adaptation to parasitism in nematode-trapping fungi.</title>
        <authorList>
            <person name="Ahren D.G."/>
        </authorList>
    </citation>
    <scope>NUCLEOTIDE SEQUENCE [LARGE SCALE GENOMIC DNA]</scope>
    <source>
        <strain evidence="4">CBS 200.50</strain>
    </source>
</reference>
<dbReference type="Gene3D" id="3.40.50.200">
    <property type="entry name" value="Peptidase S8/S53 domain"/>
    <property type="match status" value="1"/>
</dbReference>
<dbReference type="AlphaFoldDB" id="S8CBI4"/>
<organism evidence="3 4">
    <name type="scientific">Dactylellina haptotyla (strain CBS 200.50)</name>
    <name type="common">Nematode-trapping fungus</name>
    <name type="synonym">Monacrosporium haptotylum</name>
    <dbReference type="NCBI Taxonomy" id="1284197"/>
    <lineage>
        <taxon>Eukaryota</taxon>
        <taxon>Fungi</taxon>
        <taxon>Dikarya</taxon>
        <taxon>Ascomycota</taxon>
        <taxon>Pezizomycotina</taxon>
        <taxon>Orbiliomycetes</taxon>
        <taxon>Orbiliales</taxon>
        <taxon>Orbiliaceae</taxon>
        <taxon>Dactylellina</taxon>
    </lineage>
</organism>
<comment type="caution">
    <text evidence="3">The sequence shown here is derived from an EMBL/GenBank/DDBJ whole genome shotgun (WGS) entry which is preliminary data.</text>
</comment>
<reference evidence="3 4" key="1">
    <citation type="journal article" date="2013" name="PLoS Genet.">
        <title>Genomic mechanisms accounting for the adaptation to parasitism in nematode-trapping fungi.</title>
        <authorList>
            <person name="Meerupati T."/>
            <person name="Andersson K.M."/>
            <person name="Friman E."/>
            <person name="Kumar D."/>
            <person name="Tunlid A."/>
            <person name="Ahren D."/>
        </authorList>
    </citation>
    <scope>NUCLEOTIDE SEQUENCE [LARGE SCALE GENOMIC DNA]</scope>
    <source>
        <strain evidence="3 4">CBS 200.50</strain>
    </source>
</reference>
<name>S8CBI4_DACHA</name>
<dbReference type="InterPro" id="IPR030400">
    <property type="entry name" value="Sedolisin_dom"/>
</dbReference>
<keyword evidence="4" id="KW-1185">Reference proteome</keyword>
<dbReference type="SUPFAM" id="SSF52743">
    <property type="entry name" value="Subtilisin-like"/>
    <property type="match status" value="1"/>
</dbReference>
<dbReference type="InterPro" id="IPR036852">
    <property type="entry name" value="Peptidase_S8/S53_dom_sf"/>
</dbReference>
<dbReference type="GO" id="GO:0004252">
    <property type="term" value="F:serine-type endopeptidase activity"/>
    <property type="evidence" value="ECO:0007669"/>
    <property type="project" value="InterPro"/>
</dbReference>
<comment type="caution">
    <text evidence="1">Lacks conserved residue(s) required for the propagation of feature annotation.</text>
</comment>
<dbReference type="PANTHER" id="PTHR14218:SF10">
    <property type="entry name" value="PEPTIDASE S53 DOMAIN-CONTAINING PROTEIN"/>
    <property type="match status" value="1"/>
</dbReference>
<dbReference type="GO" id="GO:0008240">
    <property type="term" value="F:tripeptidyl-peptidase activity"/>
    <property type="evidence" value="ECO:0007669"/>
    <property type="project" value="TreeGrafter"/>
</dbReference>
<evidence type="ECO:0000259" key="2">
    <source>
        <dbReference type="PROSITE" id="PS51695"/>
    </source>
</evidence>